<accession>A0A6N3C0R5</accession>
<name>A0A6N3C0R5_9CLOT</name>
<organism evidence="2">
    <name type="scientific">Clostridium tertium</name>
    <dbReference type="NCBI Taxonomy" id="1559"/>
    <lineage>
        <taxon>Bacteria</taxon>
        <taxon>Bacillati</taxon>
        <taxon>Bacillota</taxon>
        <taxon>Clostridia</taxon>
        <taxon>Eubacteriales</taxon>
        <taxon>Clostridiaceae</taxon>
        <taxon>Clostridium</taxon>
    </lineage>
</organism>
<keyword evidence="1" id="KW-1133">Transmembrane helix</keyword>
<keyword evidence="1" id="KW-0472">Membrane</keyword>
<dbReference type="EMBL" id="CACRTO010000013">
    <property type="protein sequence ID" value="VYU06533.1"/>
    <property type="molecule type" value="Genomic_DNA"/>
</dbReference>
<evidence type="ECO:0000256" key="1">
    <source>
        <dbReference type="SAM" id="Phobius"/>
    </source>
</evidence>
<keyword evidence="1" id="KW-0812">Transmembrane</keyword>
<feature type="transmembrane region" description="Helical" evidence="1">
    <location>
        <begin position="46"/>
        <end position="64"/>
    </location>
</feature>
<feature type="transmembrane region" description="Helical" evidence="1">
    <location>
        <begin position="84"/>
        <end position="107"/>
    </location>
</feature>
<dbReference type="AlphaFoldDB" id="A0A6N3C0R5"/>
<sequence>MKKEKLQDERVLSQKRKIGSDAFQILFLGLFLSIIIQSYIFDAKFSQYAVEMILLIVGSLYVIVRNIMVGNNLFSSDKVNKKSIIINSIICGIIVTTINVTLNYINFRGLFINNMSDMVLASLITFVCSSAFTFIVLELLYIVNKKKQIQIEKELEEDE</sequence>
<reference evidence="2" key="1">
    <citation type="submission" date="2019-11" db="EMBL/GenBank/DDBJ databases">
        <authorList>
            <person name="Feng L."/>
        </authorList>
    </citation>
    <scope>NUCLEOTIDE SEQUENCE</scope>
    <source>
        <strain evidence="2">CTertiumLFYP3</strain>
    </source>
</reference>
<gene>
    <name evidence="2" type="ORF">CTLFYP3_01387</name>
</gene>
<evidence type="ECO:0000313" key="2">
    <source>
        <dbReference type="EMBL" id="VYU06533.1"/>
    </source>
</evidence>
<dbReference type="InterPro" id="IPR046664">
    <property type="entry name" value="DUF6773"/>
</dbReference>
<dbReference type="Pfam" id="PF20563">
    <property type="entry name" value="DUF6773"/>
    <property type="match status" value="1"/>
</dbReference>
<feature type="transmembrane region" description="Helical" evidence="1">
    <location>
        <begin position="119"/>
        <end position="143"/>
    </location>
</feature>
<protein>
    <submittedName>
        <fullName evidence="2">Uncharacterized protein</fullName>
    </submittedName>
</protein>
<proteinExistence type="predicted"/>
<dbReference type="RefSeq" id="WP_156625896.1">
    <property type="nucleotide sequence ID" value="NZ_CACRTO010000013.1"/>
</dbReference>
<feature type="transmembrane region" description="Helical" evidence="1">
    <location>
        <begin position="21"/>
        <end position="40"/>
    </location>
</feature>